<keyword evidence="2" id="KW-1185">Reference proteome</keyword>
<dbReference type="OMA" id="AFYIFAW"/>
<sequence>MARSGSSSRFLIGRPCCSLVTGLICLALVHSVRVPERSPNTLAENTIQAVERLFNQVLYATIEDARQRLPSHPANETIDRQYFEELDLVAGNEDYYSTAFYIFAWINSDLMYHNTPDKLLIEVLPGEKIAIRRFFGKVKPHLTKYLRSSRQERAELVANISQLANETGDSLITTFLEFPQNLKSQLPELQLMDYTKLAQALVQGVASGIWTKALNT</sequence>
<reference evidence="1 2" key="2">
    <citation type="journal article" date="2008" name="Bioinformatics">
        <title>Assembly reconciliation.</title>
        <authorList>
            <person name="Zimin A.V."/>
            <person name="Smith D.R."/>
            <person name="Sutton G."/>
            <person name="Yorke J.A."/>
        </authorList>
    </citation>
    <scope>NUCLEOTIDE SEQUENCE [LARGE SCALE GENOMIC DNA]</scope>
    <source>
        <strain evidence="1 2">TSC#14021-0224.01</strain>
    </source>
</reference>
<proteinExistence type="predicted"/>
<name>B3NL17_DROER</name>
<dbReference type="HOGENOM" id="CLU_1327636_0_0_1"/>
<dbReference type="OrthoDB" id="7834665at2759"/>
<evidence type="ECO:0008006" key="3">
    <source>
        <dbReference type="Google" id="ProtNLM"/>
    </source>
</evidence>
<accession>B3NL17</accession>
<evidence type="ECO:0000313" key="2">
    <source>
        <dbReference type="Proteomes" id="UP000008711"/>
    </source>
</evidence>
<reference evidence="1 2" key="1">
    <citation type="journal article" date="2007" name="Nature">
        <title>Evolution of genes and genomes on the Drosophila phylogeny.</title>
        <authorList>
            <consortium name="Drosophila 12 Genomes Consortium"/>
            <person name="Clark A.G."/>
            <person name="Eisen M.B."/>
            <person name="Smith D.R."/>
            <person name="Bergman C.M."/>
            <person name="Oliver B."/>
            <person name="Markow T.A."/>
            <person name="Kaufman T.C."/>
            <person name="Kellis M."/>
            <person name="Gelbart W."/>
            <person name="Iyer V.N."/>
            <person name="Pollard D.A."/>
            <person name="Sackton T.B."/>
            <person name="Larracuente A.M."/>
            <person name="Singh N.D."/>
            <person name="Abad J.P."/>
            <person name="Abt D.N."/>
            <person name="Adryan B."/>
            <person name="Aguade M."/>
            <person name="Akashi H."/>
            <person name="Anderson W.W."/>
            <person name="Aquadro C.F."/>
            <person name="Ardell D.H."/>
            <person name="Arguello R."/>
            <person name="Artieri C.G."/>
            <person name="Barbash D.A."/>
            <person name="Barker D."/>
            <person name="Barsanti P."/>
            <person name="Batterham P."/>
            <person name="Batzoglou S."/>
            <person name="Begun D."/>
            <person name="Bhutkar A."/>
            <person name="Blanco E."/>
            <person name="Bosak S.A."/>
            <person name="Bradley R.K."/>
            <person name="Brand A.D."/>
            <person name="Brent M.R."/>
            <person name="Brooks A.N."/>
            <person name="Brown R.H."/>
            <person name="Butlin R.K."/>
            <person name="Caggese C."/>
            <person name="Calvi B.R."/>
            <person name="Bernardo de Carvalho A."/>
            <person name="Caspi A."/>
            <person name="Castrezana S."/>
            <person name="Celniker S.E."/>
            <person name="Chang J.L."/>
            <person name="Chapple C."/>
            <person name="Chatterji S."/>
            <person name="Chinwalla A."/>
            <person name="Civetta A."/>
            <person name="Clifton S.W."/>
            <person name="Comeron J.M."/>
            <person name="Costello J.C."/>
            <person name="Coyne J.A."/>
            <person name="Daub J."/>
            <person name="David R.G."/>
            <person name="Delcher A.L."/>
            <person name="Delehaunty K."/>
            <person name="Do C.B."/>
            <person name="Ebling H."/>
            <person name="Edwards K."/>
            <person name="Eickbush T."/>
            <person name="Evans J.D."/>
            <person name="Filipski A."/>
            <person name="Findeiss S."/>
            <person name="Freyhult E."/>
            <person name="Fulton L."/>
            <person name="Fulton R."/>
            <person name="Garcia A.C."/>
            <person name="Gardiner A."/>
            <person name="Garfield D.A."/>
            <person name="Garvin B.E."/>
            <person name="Gibson G."/>
            <person name="Gilbert D."/>
            <person name="Gnerre S."/>
            <person name="Godfrey J."/>
            <person name="Good R."/>
            <person name="Gotea V."/>
            <person name="Gravely B."/>
            <person name="Greenberg A.J."/>
            <person name="Griffiths-Jones S."/>
            <person name="Gross S."/>
            <person name="Guigo R."/>
            <person name="Gustafson E.A."/>
            <person name="Haerty W."/>
            <person name="Hahn M.W."/>
            <person name="Halligan D.L."/>
            <person name="Halpern A.L."/>
            <person name="Halter G.M."/>
            <person name="Han M.V."/>
            <person name="Heger A."/>
            <person name="Hillier L."/>
            <person name="Hinrichs A.S."/>
            <person name="Holmes I."/>
            <person name="Hoskins R.A."/>
            <person name="Hubisz M.J."/>
            <person name="Hultmark D."/>
            <person name="Huntley M.A."/>
            <person name="Jaffe D.B."/>
            <person name="Jagadeeshan S."/>
            <person name="Jeck W.R."/>
            <person name="Johnson J."/>
            <person name="Jones C.D."/>
            <person name="Jordan W.C."/>
            <person name="Karpen G.H."/>
            <person name="Kataoka E."/>
            <person name="Keightley P.D."/>
            <person name="Kheradpour P."/>
            <person name="Kirkness E.F."/>
            <person name="Koerich L.B."/>
            <person name="Kristiansen K."/>
            <person name="Kudrna D."/>
            <person name="Kulathinal R.J."/>
            <person name="Kumar S."/>
            <person name="Kwok R."/>
            <person name="Lander E."/>
            <person name="Langley C.H."/>
            <person name="Lapoint R."/>
            <person name="Lazzaro B.P."/>
            <person name="Lee S.J."/>
            <person name="Levesque L."/>
            <person name="Li R."/>
            <person name="Lin C.F."/>
            <person name="Lin M.F."/>
            <person name="Lindblad-Toh K."/>
            <person name="Llopart A."/>
            <person name="Long M."/>
            <person name="Low L."/>
            <person name="Lozovsky E."/>
            <person name="Lu J."/>
            <person name="Luo M."/>
            <person name="Machado C.A."/>
            <person name="Makalowski W."/>
            <person name="Marzo M."/>
            <person name="Matsuda M."/>
            <person name="Matzkin L."/>
            <person name="McAllister B."/>
            <person name="McBride C.S."/>
            <person name="McKernan B."/>
            <person name="McKernan K."/>
            <person name="Mendez-Lago M."/>
            <person name="Minx P."/>
            <person name="Mollenhauer M.U."/>
            <person name="Montooth K."/>
            <person name="Mount S.M."/>
            <person name="Mu X."/>
            <person name="Myers E."/>
            <person name="Negre B."/>
            <person name="Newfeld S."/>
            <person name="Nielsen R."/>
            <person name="Noor M.A."/>
            <person name="O'Grady P."/>
            <person name="Pachter L."/>
            <person name="Papaceit M."/>
            <person name="Parisi M.J."/>
            <person name="Parisi M."/>
            <person name="Parts L."/>
            <person name="Pedersen J.S."/>
            <person name="Pesole G."/>
            <person name="Phillippy A.M."/>
            <person name="Ponting C.P."/>
            <person name="Pop M."/>
            <person name="Porcelli D."/>
            <person name="Powell J.R."/>
            <person name="Prohaska S."/>
            <person name="Pruitt K."/>
            <person name="Puig M."/>
            <person name="Quesneville H."/>
            <person name="Ram K.R."/>
            <person name="Rand D."/>
            <person name="Rasmussen M.D."/>
            <person name="Reed L.K."/>
            <person name="Reenan R."/>
            <person name="Reily A."/>
            <person name="Remington K.A."/>
            <person name="Rieger T.T."/>
            <person name="Ritchie M.G."/>
            <person name="Robin C."/>
            <person name="Rogers Y.H."/>
            <person name="Rohde C."/>
            <person name="Rozas J."/>
            <person name="Rubenfield M.J."/>
            <person name="Ruiz A."/>
            <person name="Russo S."/>
            <person name="Salzberg S.L."/>
            <person name="Sanchez-Gracia A."/>
            <person name="Saranga D.J."/>
            <person name="Sato H."/>
            <person name="Schaeffer S.W."/>
            <person name="Schatz M.C."/>
            <person name="Schlenke T."/>
            <person name="Schwartz R."/>
            <person name="Segarra C."/>
            <person name="Singh R.S."/>
            <person name="Sirot L."/>
            <person name="Sirota M."/>
            <person name="Sisneros N.B."/>
            <person name="Smith C.D."/>
            <person name="Smith T.F."/>
            <person name="Spieth J."/>
            <person name="Stage D.E."/>
            <person name="Stark A."/>
            <person name="Stephan W."/>
            <person name="Strausberg R.L."/>
            <person name="Strempel S."/>
            <person name="Sturgill D."/>
            <person name="Sutton G."/>
            <person name="Sutton G.G."/>
            <person name="Tao W."/>
            <person name="Teichmann S."/>
            <person name="Tobari Y.N."/>
            <person name="Tomimura Y."/>
            <person name="Tsolas J.M."/>
            <person name="Valente V.L."/>
            <person name="Venter E."/>
            <person name="Venter J.C."/>
            <person name="Vicario S."/>
            <person name="Vieira F.G."/>
            <person name="Vilella A.J."/>
            <person name="Villasante A."/>
            <person name="Walenz B."/>
            <person name="Wang J."/>
            <person name="Wasserman M."/>
            <person name="Watts T."/>
            <person name="Wilson D."/>
            <person name="Wilson R.K."/>
            <person name="Wing R.A."/>
            <person name="Wolfner M.F."/>
            <person name="Wong A."/>
            <person name="Wong G.K."/>
            <person name="Wu C.I."/>
            <person name="Wu G."/>
            <person name="Yamamoto D."/>
            <person name="Yang H.P."/>
            <person name="Yang S.P."/>
            <person name="Yorke J.A."/>
            <person name="Yoshida K."/>
            <person name="Zdobnov E."/>
            <person name="Zhang P."/>
            <person name="Zhang Y."/>
            <person name="Zimin A.V."/>
            <person name="Baldwin J."/>
            <person name="Abdouelleil A."/>
            <person name="Abdulkadir J."/>
            <person name="Abebe A."/>
            <person name="Abera B."/>
            <person name="Abreu J."/>
            <person name="Acer S.C."/>
            <person name="Aftuck L."/>
            <person name="Alexander A."/>
            <person name="An P."/>
            <person name="Anderson E."/>
            <person name="Anderson S."/>
            <person name="Arachi H."/>
            <person name="Azer M."/>
            <person name="Bachantsang P."/>
            <person name="Barry A."/>
            <person name="Bayul T."/>
            <person name="Berlin A."/>
            <person name="Bessette D."/>
            <person name="Bloom T."/>
            <person name="Blye J."/>
            <person name="Boguslavskiy L."/>
            <person name="Bonnet C."/>
            <person name="Boukhgalter B."/>
            <person name="Bourzgui I."/>
            <person name="Brown A."/>
            <person name="Cahill P."/>
            <person name="Channer S."/>
            <person name="Cheshatsang Y."/>
            <person name="Chuda L."/>
            <person name="Citroen M."/>
            <person name="Collymore A."/>
            <person name="Cooke P."/>
            <person name="Costello M."/>
            <person name="D'Aco K."/>
            <person name="Daza R."/>
            <person name="De Haan G."/>
            <person name="DeGray S."/>
            <person name="DeMaso C."/>
            <person name="Dhargay N."/>
            <person name="Dooley K."/>
            <person name="Dooley E."/>
            <person name="Doricent M."/>
            <person name="Dorje P."/>
            <person name="Dorjee K."/>
            <person name="Dupes A."/>
            <person name="Elong R."/>
            <person name="Falk J."/>
            <person name="Farina A."/>
            <person name="Faro S."/>
            <person name="Ferguson D."/>
            <person name="Fisher S."/>
            <person name="Foley C.D."/>
            <person name="Franke A."/>
            <person name="Friedrich D."/>
            <person name="Gadbois L."/>
            <person name="Gearin G."/>
            <person name="Gearin C.R."/>
            <person name="Giannoukos G."/>
            <person name="Goode T."/>
            <person name="Graham J."/>
            <person name="Grandbois E."/>
            <person name="Grewal S."/>
            <person name="Gyaltsen K."/>
            <person name="Hafez N."/>
            <person name="Hagos B."/>
            <person name="Hall J."/>
            <person name="Henson C."/>
            <person name="Hollinger A."/>
            <person name="Honan T."/>
            <person name="Huard M.D."/>
            <person name="Hughes L."/>
            <person name="Hurhula B."/>
            <person name="Husby M.E."/>
            <person name="Kamat A."/>
            <person name="Kanga B."/>
            <person name="Kashin S."/>
            <person name="Khazanovich D."/>
            <person name="Kisner P."/>
            <person name="Lance K."/>
            <person name="Lara M."/>
            <person name="Lee W."/>
            <person name="Lennon N."/>
            <person name="Letendre F."/>
            <person name="LeVine R."/>
            <person name="Lipovsky A."/>
            <person name="Liu X."/>
            <person name="Liu J."/>
            <person name="Liu S."/>
            <person name="Lokyitsang T."/>
            <person name="Lokyitsang Y."/>
            <person name="Lubonja R."/>
            <person name="Lui A."/>
            <person name="MacDonald P."/>
            <person name="Magnisalis V."/>
            <person name="Maru K."/>
            <person name="Matthews C."/>
            <person name="McCusker W."/>
            <person name="McDonough S."/>
            <person name="Mehta T."/>
            <person name="Meldrim J."/>
            <person name="Meneus L."/>
            <person name="Mihai O."/>
            <person name="Mihalev A."/>
            <person name="Mihova T."/>
            <person name="Mittelman R."/>
            <person name="Mlenga V."/>
            <person name="Montmayeur A."/>
            <person name="Mulrain L."/>
            <person name="Navidi A."/>
            <person name="Naylor J."/>
            <person name="Negash T."/>
            <person name="Nguyen T."/>
            <person name="Nguyen N."/>
            <person name="Nicol R."/>
            <person name="Norbu C."/>
            <person name="Norbu N."/>
            <person name="Novod N."/>
            <person name="O'Neill B."/>
            <person name="Osman S."/>
            <person name="Markiewicz E."/>
            <person name="Oyono O.L."/>
            <person name="Patti C."/>
            <person name="Phunkhang P."/>
            <person name="Pierre F."/>
            <person name="Priest M."/>
            <person name="Raghuraman S."/>
            <person name="Rege F."/>
            <person name="Reyes R."/>
            <person name="Rise C."/>
            <person name="Rogov P."/>
            <person name="Ross K."/>
            <person name="Ryan E."/>
            <person name="Settipalli S."/>
            <person name="Shea T."/>
            <person name="Sherpa N."/>
            <person name="Shi L."/>
            <person name="Shih D."/>
            <person name="Sparrow T."/>
            <person name="Spaulding J."/>
            <person name="Stalker J."/>
            <person name="Stange-Thomann N."/>
            <person name="Stavropoulos S."/>
            <person name="Stone C."/>
            <person name="Strader C."/>
            <person name="Tesfaye S."/>
            <person name="Thomson T."/>
            <person name="Thoulutsang Y."/>
            <person name="Thoulutsang D."/>
            <person name="Topham K."/>
            <person name="Topping I."/>
            <person name="Tsamla T."/>
            <person name="Vassiliev H."/>
            <person name="Vo A."/>
            <person name="Wangchuk T."/>
            <person name="Wangdi T."/>
            <person name="Weiand M."/>
            <person name="Wilkinson J."/>
            <person name="Wilson A."/>
            <person name="Yadav S."/>
            <person name="Young G."/>
            <person name="Yu Q."/>
            <person name="Zembek L."/>
            <person name="Zhong D."/>
            <person name="Zimmer A."/>
            <person name="Zwirko Z."/>
            <person name="Jaffe D.B."/>
            <person name="Alvarez P."/>
            <person name="Brockman W."/>
            <person name="Butler J."/>
            <person name="Chin C."/>
            <person name="Gnerre S."/>
            <person name="Grabherr M."/>
            <person name="Kleber M."/>
            <person name="Mauceli E."/>
            <person name="MacCallum I."/>
        </authorList>
    </citation>
    <scope>NUCLEOTIDE SEQUENCE [LARGE SCALE GENOMIC DNA]</scope>
    <source>
        <strain evidence="1 2">TSC#14021-0224.01</strain>
    </source>
</reference>
<dbReference type="EMBL" id="CH954179">
    <property type="protein sequence ID" value="EDV54595.1"/>
    <property type="molecule type" value="Genomic_DNA"/>
</dbReference>
<dbReference type="GO" id="GO:0045087">
    <property type="term" value="P:innate immune response"/>
    <property type="evidence" value="ECO:0007669"/>
    <property type="project" value="EnsemblMetazoa"/>
</dbReference>
<gene>
    <name evidence="1" type="primary">Dere\GG21600</name>
    <name evidence="1" type="synonym">dere_GLEANR_6400</name>
    <name evidence="1" type="synonym">GG21600</name>
    <name evidence="1" type="ORF">Dere_GG21600</name>
</gene>
<evidence type="ECO:0000313" key="1">
    <source>
        <dbReference type="EMBL" id="EDV54595.1"/>
    </source>
</evidence>
<dbReference type="Proteomes" id="UP000008711">
    <property type="component" value="Unassembled WGS sequence"/>
</dbReference>
<dbReference type="PhylomeDB" id="B3NL17"/>
<organism evidence="1 2">
    <name type="scientific">Drosophila erecta</name>
    <name type="common">Fruit fly</name>
    <dbReference type="NCBI Taxonomy" id="7220"/>
    <lineage>
        <taxon>Eukaryota</taxon>
        <taxon>Metazoa</taxon>
        <taxon>Ecdysozoa</taxon>
        <taxon>Arthropoda</taxon>
        <taxon>Hexapoda</taxon>
        <taxon>Insecta</taxon>
        <taxon>Pterygota</taxon>
        <taxon>Neoptera</taxon>
        <taxon>Endopterygota</taxon>
        <taxon>Diptera</taxon>
        <taxon>Brachycera</taxon>
        <taxon>Muscomorpha</taxon>
        <taxon>Ephydroidea</taxon>
        <taxon>Drosophilidae</taxon>
        <taxon>Drosophila</taxon>
        <taxon>Sophophora</taxon>
    </lineage>
</organism>
<dbReference type="eggNOG" id="ENOG502T9FH">
    <property type="taxonomic scope" value="Eukaryota"/>
</dbReference>
<protein>
    <recommendedName>
        <fullName evidence="3">Helical factor</fullName>
    </recommendedName>
</protein>
<dbReference type="AlphaFoldDB" id="B3NL17"/>